<dbReference type="Pfam" id="PF11927">
    <property type="entry name" value="HODM_asu-like"/>
    <property type="match status" value="1"/>
</dbReference>
<dbReference type="AlphaFoldDB" id="A0A1N7MZH7"/>
<gene>
    <name evidence="1" type="ORF">SAMN05421759_10687</name>
</gene>
<dbReference type="RefSeq" id="WP_076448248.1">
    <property type="nucleotide sequence ID" value="NZ_FTOQ01000006.1"/>
</dbReference>
<protein>
    <recommendedName>
        <fullName evidence="3">DUF3445 domain-containing protein</fullName>
    </recommendedName>
</protein>
<evidence type="ECO:0000313" key="1">
    <source>
        <dbReference type="EMBL" id="SIS91533.1"/>
    </source>
</evidence>
<evidence type="ECO:0008006" key="3">
    <source>
        <dbReference type="Google" id="ProtNLM"/>
    </source>
</evidence>
<name>A0A1N7MZH7_9RHOB</name>
<proteinExistence type="predicted"/>
<keyword evidence="2" id="KW-1185">Reference proteome</keyword>
<organism evidence="1 2">
    <name type="scientific">Roseivivax lentus</name>
    <dbReference type="NCBI Taxonomy" id="633194"/>
    <lineage>
        <taxon>Bacteria</taxon>
        <taxon>Pseudomonadati</taxon>
        <taxon>Pseudomonadota</taxon>
        <taxon>Alphaproteobacteria</taxon>
        <taxon>Rhodobacterales</taxon>
        <taxon>Roseobacteraceae</taxon>
        <taxon>Roseivivax</taxon>
    </lineage>
</organism>
<evidence type="ECO:0000313" key="2">
    <source>
        <dbReference type="Proteomes" id="UP000186684"/>
    </source>
</evidence>
<dbReference type="Proteomes" id="UP000186684">
    <property type="component" value="Unassembled WGS sequence"/>
</dbReference>
<dbReference type="InterPro" id="IPR021848">
    <property type="entry name" value="HODM_asu-like"/>
</dbReference>
<dbReference type="OrthoDB" id="5242510at2"/>
<accession>A0A1N7MZH7</accession>
<dbReference type="EMBL" id="FTOQ01000006">
    <property type="protein sequence ID" value="SIS91533.1"/>
    <property type="molecule type" value="Genomic_DNA"/>
</dbReference>
<sequence>MILQTEIPYEITAGARLPGTRPLGDAPWLIADEAFAAQMAERERLLATRRDVVIAEDPAARPAVLEMLDTVLEALPPGFARQGAEVVRPDGVTVGIDRDDPLATLTLLVQEDFVLMEKRGGDEHMLTAATLCFPAQWRLSEKFMRPLTTIHEPVPHYDEGVARRVQRLFDGLQDGRPIWRYNTLRHRDGRLHQPDRPDYPKWTDTEAAFFRTERQVLLRLPVSRAVVFSIHTYVLASEDAPGLGN</sequence>
<reference evidence="2" key="1">
    <citation type="submission" date="2017-01" db="EMBL/GenBank/DDBJ databases">
        <authorList>
            <person name="Varghese N."/>
            <person name="Submissions S."/>
        </authorList>
    </citation>
    <scope>NUCLEOTIDE SEQUENCE [LARGE SCALE GENOMIC DNA]</scope>
    <source>
        <strain evidence="2">DSM 29430</strain>
    </source>
</reference>